<accession>R4T8A8</accession>
<keyword evidence="2" id="KW-1185">Reference proteome</keyword>
<sequence length="61" mass="7363">MFKHDYACWDCVELCNDWSSHEREAHAAASFTPTVIPRAEFEARLDKHREIFFTRYINDER</sequence>
<dbReference type="KEGG" id="vg:16193529"/>
<dbReference type="RefSeq" id="YP_008059718.1">
    <property type="nucleotide sequence ID" value="NC_021330.1"/>
</dbReference>
<dbReference type="EMBL" id="KC292029">
    <property type="protein sequence ID" value="AGM12014.1"/>
    <property type="molecule type" value="Genomic_DNA"/>
</dbReference>
<evidence type="ECO:0000313" key="1">
    <source>
        <dbReference type="EMBL" id="AGM12014.1"/>
    </source>
</evidence>
<organism evidence="1 2">
    <name type="scientific">Haloarcula californiae tailed virus 1</name>
    <dbReference type="NCBI Taxonomy" id="1273746"/>
    <lineage>
        <taxon>Viruses</taxon>
        <taxon>Duplodnaviria</taxon>
        <taxon>Heunggongvirae</taxon>
        <taxon>Uroviricota</taxon>
        <taxon>Caudoviricetes</taxon>
        <taxon>Thumleimavirales</taxon>
        <taxon>Druskaviridae</taxon>
        <taxon>Hacavirus</taxon>
        <taxon>Hacavirus italiense</taxon>
        <taxon>Hacavirus HCTV1</taxon>
    </lineage>
</organism>
<name>R4T8A8_9CAUD</name>
<dbReference type="Proteomes" id="UP000202086">
    <property type="component" value="Segment"/>
</dbReference>
<dbReference type="GeneID" id="16193529"/>
<reference evidence="1 2" key="1">
    <citation type="submission" date="2012-12" db="EMBL/GenBank/DDBJ databases">
        <authorList>
            <person name="Sencilo A."/>
            <person name="Jacobs-Sera D."/>
            <person name="Russell D.A."/>
            <person name="Ko C."/>
            <person name="Atanasova N."/>
            <person name="Osterlund E."/>
            <person name="Oksanen H.M."/>
            <person name="Bamford D.H."/>
            <person name="Hatfull G.F."/>
            <person name="Roine E."/>
            <person name="Hendrix R.W."/>
        </authorList>
    </citation>
    <scope>NUCLEOTIDE SEQUENCE [LARGE SCALE GENOMIC DNA]</scope>
</reference>
<gene>
    <name evidence="1" type="primary">157</name>
    <name evidence="1" type="ORF">DNAM5_157</name>
</gene>
<evidence type="ECO:0000313" key="2">
    <source>
        <dbReference type="Proteomes" id="UP000202086"/>
    </source>
</evidence>
<proteinExistence type="predicted"/>
<protein>
    <submittedName>
        <fullName evidence="1">Uncharacterized protein</fullName>
    </submittedName>
</protein>